<evidence type="ECO:0000313" key="3">
    <source>
        <dbReference type="EMBL" id="RWR75628.1"/>
    </source>
</evidence>
<dbReference type="Proteomes" id="UP000283530">
    <property type="component" value="Unassembled WGS sequence"/>
</dbReference>
<sequence>MSSNPPPPPPTTTSQSDSKTHISHEISPATPPIPPPQSDSETETLSKGWPDQETKDELFKKVMQEDWNAVISIYKAKRGIVSTAKITRNKETALHIAISDGKTEVVKVLLDIIDPIEIKEMTNDMDENPLHLAASLGQAETCKQLVEKDPELIGARNKEGETPLFQAALHGKKAAFYALHPKCTKTGKDIKHDIVRCKRTDGNSILHVAIQGEYFGLAYQIIYWYPELIKFYNERGLTALHLLAQNPSAFRSGCHLGPFDDFIYRCQVAPAGIAAPPAPAEETAPVPPGGLIEWNRRDTI</sequence>
<proteinExistence type="predicted"/>
<keyword evidence="4" id="KW-1185">Reference proteome</keyword>
<feature type="region of interest" description="Disordered" evidence="2">
    <location>
        <begin position="1"/>
        <end position="51"/>
    </location>
</feature>
<dbReference type="PROSITE" id="PS50088">
    <property type="entry name" value="ANK_REPEAT"/>
    <property type="match status" value="1"/>
</dbReference>
<evidence type="ECO:0000256" key="1">
    <source>
        <dbReference type="PROSITE-ProRule" id="PRU00023"/>
    </source>
</evidence>
<gene>
    <name evidence="3" type="ORF">CKAN_00402000</name>
</gene>
<accession>A0A3S3MVK5</accession>
<dbReference type="EMBL" id="QPKB01000002">
    <property type="protein sequence ID" value="RWR75628.1"/>
    <property type="molecule type" value="Genomic_DNA"/>
</dbReference>
<evidence type="ECO:0000256" key="2">
    <source>
        <dbReference type="SAM" id="MobiDB-lite"/>
    </source>
</evidence>
<organism evidence="3 4">
    <name type="scientific">Cinnamomum micranthum f. kanehirae</name>
    <dbReference type="NCBI Taxonomy" id="337451"/>
    <lineage>
        <taxon>Eukaryota</taxon>
        <taxon>Viridiplantae</taxon>
        <taxon>Streptophyta</taxon>
        <taxon>Embryophyta</taxon>
        <taxon>Tracheophyta</taxon>
        <taxon>Spermatophyta</taxon>
        <taxon>Magnoliopsida</taxon>
        <taxon>Magnoliidae</taxon>
        <taxon>Laurales</taxon>
        <taxon>Lauraceae</taxon>
        <taxon>Cinnamomum</taxon>
    </lineage>
</organism>
<reference evidence="3 4" key="1">
    <citation type="journal article" date="2019" name="Nat. Plants">
        <title>Stout camphor tree genome fills gaps in understanding of flowering plant genome evolution.</title>
        <authorList>
            <person name="Chaw S.M."/>
            <person name="Liu Y.C."/>
            <person name="Wu Y.W."/>
            <person name="Wang H.Y."/>
            <person name="Lin C.I."/>
            <person name="Wu C.S."/>
            <person name="Ke H.M."/>
            <person name="Chang L.Y."/>
            <person name="Hsu C.Y."/>
            <person name="Yang H.T."/>
            <person name="Sudianto E."/>
            <person name="Hsu M.H."/>
            <person name="Wu K.P."/>
            <person name="Wang L.N."/>
            <person name="Leebens-Mack J.H."/>
            <person name="Tsai I.J."/>
        </authorList>
    </citation>
    <scope>NUCLEOTIDE SEQUENCE [LARGE SCALE GENOMIC DNA]</scope>
    <source>
        <strain evidence="4">cv. Chaw 1501</strain>
        <tissue evidence="3">Young leaves</tissue>
    </source>
</reference>
<dbReference type="SMART" id="SM00248">
    <property type="entry name" value="ANK"/>
    <property type="match status" value="3"/>
</dbReference>
<dbReference type="PROSITE" id="PS50297">
    <property type="entry name" value="ANK_REP_REGION"/>
    <property type="match status" value="1"/>
</dbReference>
<keyword evidence="1" id="KW-0040">ANK repeat</keyword>
<evidence type="ECO:0000313" key="4">
    <source>
        <dbReference type="Proteomes" id="UP000283530"/>
    </source>
</evidence>
<feature type="compositionally biased region" description="Pro residues" evidence="2">
    <location>
        <begin position="1"/>
        <end position="11"/>
    </location>
</feature>
<dbReference type="STRING" id="337451.A0A3S3MVK5"/>
<feature type="repeat" description="ANK" evidence="1">
    <location>
        <begin position="89"/>
        <end position="111"/>
    </location>
</feature>
<dbReference type="InterPro" id="IPR002110">
    <property type="entry name" value="Ankyrin_rpt"/>
</dbReference>
<name>A0A3S3MVK5_9MAGN</name>
<dbReference type="InterPro" id="IPR036770">
    <property type="entry name" value="Ankyrin_rpt-contain_sf"/>
</dbReference>
<comment type="caution">
    <text evidence="3">The sequence shown here is derived from an EMBL/GenBank/DDBJ whole genome shotgun (WGS) entry which is preliminary data.</text>
</comment>
<protein>
    <submittedName>
        <fullName evidence="3">Serine/threonine-protein phosphatase 6 regulatory ankyrin repeat subunit B-like protein</fullName>
    </submittedName>
</protein>
<dbReference type="Pfam" id="PF12796">
    <property type="entry name" value="Ank_2"/>
    <property type="match status" value="1"/>
</dbReference>
<dbReference type="PANTHER" id="PTHR24121">
    <property type="entry name" value="NO MECHANORECEPTOR POTENTIAL C, ISOFORM D-RELATED"/>
    <property type="match status" value="1"/>
</dbReference>
<dbReference type="PANTHER" id="PTHR24121:SF15">
    <property type="entry name" value="ANKYRIN REPEAT PROTEIN"/>
    <property type="match status" value="1"/>
</dbReference>
<dbReference type="OrthoDB" id="1930691at2759"/>
<dbReference type="AlphaFoldDB" id="A0A3S3MVK5"/>
<dbReference type="Gene3D" id="1.25.40.20">
    <property type="entry name" value="Ankyrin repeat-containing domain"/>
    <property type="match status" value="1"/>
</dbReference>
<dbReference type="SUPFAM" id="SSF48403">
    <property type="entry name" value="Ankyrin repeat"/>
    <property type="match status" value="1"/>
</dbReference>